<sequence length="70" mass="7849">MSTGQKTANERRPLATPAELSEYLGVPVATLYQWRHRGLGPKAHKVGRHLRCRWAEVEAWVDQQAVGLVA</sequence>
<dbReference type="EMBL" id="CAJVAX010000003">
    <property type="protein sequence ID" value="CAG7615908.1"/>
    <property type="molecule type" value="Genomic_DNA"/>
</dbReference>
<comment type="caution">
    <text evidence="2">The sequence shown here is derived from an EMBL/GenBank/DDBJ whole genome shotgun (WGS) entry which is preliminary data.</text>
</comment>
<dbReference type="InterPro" id="IPR041657">
    <property type="entry name" value="HTH_17"/>
</dbReference>
<dbReference type="InterPro" id="IPR036388">
    <property type="entry name" value="WH-like_DNA-bd_sf"/>
</dbReference>
<dbReference type="Proteomes" id="UP001153328">
    <property type="component" value="Unassembled WGS sequence"/>
</dbReference>
<reference evidence="2" key="1">
    <citation type="submission" date="2021-06" db="EMBL/GenBank/DDBJ databases">
        <authorList>
            <person name="Arsene-Ploetze F."/>
        </authorList>
    </citation>
    <scope>NUCLEOTIDE SEQUENCE</scope>
    <source>
        <strain evidence="2">SBRY1</strain>
    </source>
</reference>
<evidence type="ECO:0000313" key="2">
    <source>
        <dbReference type="EMBL" id="CAG7615908.1"/>
    </source>
</evidence>
<dbReference type="RefSeq" id="WP_205046844.1">
    <property type="nucleotide sequence ID" value="NZ_CAJVAX010000003.1"/>
</dbReference>
<dbReference type="SUPFAM" id="SSF46955">
    <property type="entry name" value="Putative DNA-binding domain"/>
    <property type="match status" value="1"/>
</dbReference>
<feature type="domain" description="Helix-turn-helix" evidence="1">
    <location>
        <begin position="16"/>
        <end position="64"/>
    </location>
</feature>
<dbReference type="GO" id="GO:0003677">
    <property type="term" value="F:DNA binding"/>
    <property type="evidence" value="ECO:0007669"/>
    <property type="project" value="InterPro"/>
</dbReference>
<organism evidence="2 3">
    <name type="scientific">Actinacidiphila bryophytorum</name>
    <dbReference type="NCBI Taxonomy" id="1436133"/>
    <lineage>
        <taxon>Bacteria</taxon>
        <taxon>Bacillati</taxon>
        <taxon>Actinomycetota</taxon>
        <taxon>Actinomycetes</taxon>
        <taxon>Kitasatosporales</taxon>
        <taxon>Streptomycetaceae</taxon>
        <taxon>Actinacidiphila</taxon>
    </lineage>
</organism>
<accession>A0A9W4GYF2</accession>
<dbReference type="NCBIfam" id="TIGR01764">
    <property type="entry name" value="excise"/>
    <property type="match status" value="1"/>
</dbReference>
<dbReference type="InterPro" id="IPR009061">
    <property type="entry name" value="DNA-bd_dom_put_sf"/>
</dbReference>
<dbReference type="Pfam" id="PF12728">
    <property type="entry name" value="HTH_17"/>
    <property type="match status" value="1"/>
</dbReference>
<name>A0A9W4GYF2_9ACTN</name>
<proteinExistence type="predicted"/>
<protein>
    <submittedName>
        <fullName evidence="2">DNA binding domain-containing protein, excisionase family</fullName>
    </submittedName>
</protein>
<gene>
    <name evidence="2" type="ORF">SBRY_110120</name>
</gene>
<dbReference type="Gene3D" id="1.10.10.10">
    <property type="entry name" value="Winged helix-like DNA-binding domain superfamily/Winged helix DNA-binding domain"/>
    <property type="match status" value="1"/>
</dbReference>
<keyword evidence="3" id="KW-1185">Reference proteome</keyword>
<evidence type="ECO:0000313" key="3">
    <source>
        <dbReference type="Proteomes" id="UP001153328"/>
    </source>
</evidence>
<evidence type="ECO:0000259" key="1">
    <source>
        <dbReference type="Pfam" id="PF12728"/>
    </source>
</evidence>
<dbReference type="InterPro" id="IPR010093">
    <property type="entry name" value="SinI_DNA-bd"/>
</dbReference>
<dbReference type="AlphaFoldDB" id="A0A9W4GYF2"/>